<keyword evidence="4" id="KW-0456">Lyase</keyword>
<dbReference type="GeneTree" id="ENSGT00950000182995"/>
<dbReference type="PRINTS" id="PR01182">
    <property type="entry name" value="ORNDCRBXLASE"/>
</dbReference>
<dbReference type="InterPro" id="IPR002433">
    <property type="entry name" value="Orn_de-COase"/>
</dbReference>
<dbReference type="GO" id="GO:0033387">
    <property type="term" value="P:putrescine biosynthetic process from arginine, via ornithine"/>
    <property type="evidence" value="ECO:0007669"/>
    <property type="project" value="TreeGrafter"/>
</dbReference>
<dbReference type="STRING" id="9646.ENSAMEP00000018749"/>
<evidence type="ECO:0000256" key="5">
    <source>
        <dbReference type="ARBA" id="ARBA00037173"/>
    </source>
</evidence>
<dbReference type="FunFam" id="3.20.20.10:FF:000005">
    <property type="entry name" value="Ornithine decarboxylase"/>
    <property type="match status" value="1"/>
</dbReference>
<dbReference type="Gene3D" id="3.20.20.10">
    <property type="entry name" value="Alanine racemase"/>
    <property type="match status" value="2"/>
</dbReference>
<dbReference type="InterPro" id="IPR022644">
    <property type="entry name" value="De-COase2_N"/>
</dbReference>
<evidence type="ECO:0000259" key="9">
    <source>
        <dbReference type="Pfam" id="PF00278"/>
    </source>
</evidence>
<dbReference type="InParanoid" id="G1MHB5"/>
<evidence type="ECO:0000256" key="6">
    <source>
        <dbReference type="PIRSR" id="PIRSR600183-50"/>
    </source>
</evidence>
<feature type="region of interest" description="Disordered" evidence="8">
    <location>
        <begin position="1"/>
        <end position="20"/>
    </location>
</feature>
<dbReference type="Proteomes" id="UP000008912">
    <property type="component" value="Unassembled WGS sequence"/>
</dbReference>
<feature type="domain" description="Orn/DAP/Arg decarboxylase 2 N-terminal" evidence="10">
    <location>
        <begin position="143"/>
        <end position="332"/>
    </location>
</feature>
<keyword evidence="12" id="KW-1185">Reference proteome</keyword>
<dbReference type="InterPro" id="IPR022643">
    <property type="entry name" value="De-COase2_C"/>
</dbReference>
<comment type="cofactor">
    <cofactor evidence="1 6">
        <name>pyridoxal 5'-phosphate</name>
        <dbReference type="ChEBI" id="CHEBI:597326"/>
    </cofactor>
</comment>
<feature type="domain" description="Orn/DAP/Arg decarboxylase 2 C-terminal" evidence="9">
    <location>
        <begin position="333"/>
        <end position="446"/>
    </location>
</feature>
<gene>
    <name evidence="11" type="primary">LOC100480863</name>
</gene>
<feature type="region of interest" description="Disordered" evidence="8">
    <location>
        <begin position="504"/>
        <end position="523"/>
    </location>
</feature>
<evidence type="ECO:0000256" key="3">
    <source>
        <dbReference type="ARBA" id="ARBA00022898"/>
    </source>
</evidence>
<dbReference type="InterPro" id="IPR029066">
    <property type="entry name" value="PLP-binding_barrel"/>
</dbReference>
<sequence length="523" mass="57474">MNIPLGNKKGTQGPPGSTWPEELIALGPGESAWQVVLKKIQELSDSDHRDPFMVANLGVLASRHQAFCRALPWVSPFYAVKRNSSIWVLRVLAILGTSFDCASQMRWIRSRAAPCLFVARALAFWAQRAGMDREAAPECPPCQVELEQVLGLGVAPSRIIYANPCKPVSHIQYAACRGVQLMTFDSEEELTKVAQHHPKARLVLWLWTQDSESTFPLSAKFGATLEVCEHLLQSARALGLAVVGASFHMGSNCQTARSFTQAFADCRRVFEMGRASRHDMSLLDIGGGFPGEEGFEPKFEEMARVINAVLAQDFPVGGGVEIIAEPGHFYAASVCTAAVNIIAKKAVLQPETQFHDEIESTKRSHHFILWLSGVHLNEGHYGIFRIFSREPVPRMPIVVKELCSEPPLFPCTLYGPTCDAFDKLFPGELPMPELDVGDWLVLPSMGAYTTTVSSTFNGFLPASVSYAMDPELRCPEGERRGRVLRGSHQGLSLARRMWLSSAVPGPRNTLLPPPAPAKPKVSD</sequence>
<dbReference type="PANTHER" id="PTHR11482:SF57">
    <property type="entry name" value="GENE MODEL 853, (NCBI)"/>
    <property type="match status" value="1"/>
</dbReference>
<dbReference type="AlphaFoldDB" id="G1MHB5"/>
<dbReference type="Pfam" id="PF00278">
    <property type="entry name" value="Orn_DAP_Arg_deC"/>
    <property type="match status" value="1"/>
</dbReference>
<reference evidence="11" key="3">
    <citation type="submission" date="2025-09" db="UniProtKB">
        <authorList>
            <consortium name="Ensembl"/>
        </authorList>
    </citation>
    <scope>IDENTIFICATION</scope>
</reference>
<dbReference type="PRINTS" id="PR01179">
    <property type="entry name" value="ODADCRBXLASE"/>
</dbReference>
<dbReference type="SUPFAM" id="SSF50621">
    <property type="entry name" value="Alanine racemase C-terminal domain-like"/>
    <property type="match status" value="1"/>
</dbReference>
<dbReference type="HOGENOM" id="CLU_026444_1_1_1"/>
<evidence type="ECO:0000256" key="8">
    <source>
        <dbReference type="SAM" id="MobiDB-lite"/>
    </source>
</evidence>
<evidence type="ECO:0000313" key="12">
    <source>
        <dbReference type="Proteomes" id="UP000008912"/>
    </source>
</evidence>
<reference evidence="11" key="2">
    <citation type="submission" date="2025-08" db="UniProtKB">
        <authorList>
            <consortium name="Ensembl"/>
        </authorList>
    </citation>
    <scope>IDENTIFICATION</scope>
</reference>
<organism evidence="11 12">
    <name type="scientific">Ailuropoda melanoleuca</name>
    <name type="common">Giant panda</name>
    <dbReference type="NCBI Taxonomy" id="9646"/>
    <lineage>
        <taxon>Eukaryota</taxon>
        <taxon>Metazoa</taxon>
        <taxon>Chordata</taxon>
        <taxon>Craniata</taxon>
        <taxon>Vertebrata</taxon>
        <taxon>Euteleostomi</taxon>
        <taxon>Mammalia</taxon>
        <taxon>Eutheria</taxon>
        <taxon>Laurasiatheria</taxon>
        <taxon>Carnivora</taxon>
        <taxon>Caniformia</taxon>
        <taxon>Ursidae</taxon>
        <taxon>Ailuropoda</taxon>
    </lineage>
</organism>
<dbReference type="PANTHER" id="PTHR11482">
    <property type="entry name" value="ARGININE/DIAMINOPIMELATE/ORNITHINE DECARBOXYLASE"/>
    <property type="match status" value="1"/>
</dbReference>
<dbReference type="eggNOG" id="KOG0622">
    <property type="taxonomic scope" value="Eukaryota"/>
</dbReference>
<evidence type="ECO:0000256" key="7">
    <source>
        <dbReference type="RuleBase" id="RU003737"/>
    </source>
</evidence>
<comment type="similarity">
    <text evidence="2 7">Belongs to the Orn/Lys/Arg decarboxylase class-II family.</text>
</comment>
<protein>
    <submittedName>
        <fullName evidence="11">Ornithine decarboxylase-like</fullName>
    </submittedName>
</protein>
<dbReference type="InterPro" id="IPR009006">
    <property type="entry name" value="Ala_racemase/Decarboxylase_C"/>
</dbReference>
<evidence type="ECO:0000256" key="1">
    <source>
        <dbReference type="ARBA" id="ARBA00001933"/>
    </source>
</evidence>
<dbReference type="SUPFAM" id="SSF51419">
    <property type="entry name" value="PLP-binding barrel"/>
    <property type="match status" value="2"/>
</dbReference>
<dbReference type="CDD" id="cd00622">
    <property type="entry name" value="PLPDE_III_ODC"/>
    <property type="match status" value="1"/>
</dbReference>
<dbReference type="PROSITE" id="PS00879">
    <property type="entry name" value="ODR_DC_2_2"/>
    <property type="match status" value="1"/>
</dbReference>
<comment type="function">
    <text evidence="5">Catalyzes the first and rate-limiting step of polyamine biosynthesis that converts ornithine into putrescine, which is the precursor for the polyamines, spermidine and spermine. Polyamines are essential for cell proliferation and are implicated in cellular processes, ranging from DNA replication to apoptosis.</text>
</comment>
<dbReference type="GO" id="GO:0016829">
    <property type="term" value="F:lyase activity"/>
    <property type="evidence" value="ECO:0007669"/>
    <property type="project" value="UniProtKB-KW"/>
</dbReference>
<feature type="active site" description="Proton donor" evidence="6">
    <location>
        <position position="418"/>
    </location>
</feature>
<accession>G1MHB5</accession>
<evidence type="ECO:0000256" key="4">
    <source>
        <dbReference type="ARBA" id="ARBA00023239"/>
    </source>
</evidence>
<feature type="domain" description="Orn/DAP/Arg decarboxylase 2 N-terminal" evidence="10">
    <location>
        <begin position="60"/>
        <end position="104"/>
    </location>
</feature>
<dbReference type="InterPro" id="IPR000183">
    <property type="entry name" value="Orn/DAP/Arg_de-COase"/>
</dbReference>
<dbReference type="InterPro" id="IPR022657">
    <property type="entry name" value="De-COase2_CS"/>
</dbReference>
<name>G1MHB5_AILME</name>
<proteinExistence type="inferred from homology"/>
<dbReference type="Pfam" id="PF02784">
    <property type="entry name" value="Orn_Arg_deC_N"/>
    <property type="match status" value="2"/>
</dbReference>
<reference evidence="11 12" key="1">
    <citation type="journal article" date="2010" name="Nature">
        <title>The sequence and de novo assembly of the giant panda genome.</title>
        <authorList>
            <person name="Li R."/>
            <person name="Fan W."/>
            <person name="Tian G."/>
            <person name="Zhu H."/>
            <person name="He L."/>
            <person name="Cai J."/>
            <person name="Huang Q."/>
            <person name="Cai Q."/>
            <person name="Li B."/>
            <person name="Bai Y."/>
            <person name="Zhang Z."/>
            <person name="Zhang Y."/>
            <person name="Wang W."/>
            <person name="Li J."/>
            <person name="Wei F."/>
            <person name="Li H."/>
            <person name="Jian M."/>
            <person name="Li J."/>
            <person name="Zhang Z."/>
            <person name="Nielsen R."/>
            <person name="Li D."/>
            <person name="Gu W."/>
            <person name="Yang Z."/>
            <person name="Xuan Z."/>
            <person name="Ryder O.A."/>
            <person name="Leung F.C."/>
            <person name="Zhou Y."/>
            <person name="Cao J."/>
            <person name="Sun X."/>
            <person name="Fu Y."/>
            <person name="Fang X."/>
            <person name="Guo X."/>
            <person name="Wang B."/>
            <person name="Hou R."/>
            <person name="Shen F."/>
            <person name="Mu B."/>
            <person name="Ni P."/>
            <person name="Lin R."/>
            <person name="Qian W."/>
            <person name="Wang G."/>
            <person name="Yu C."/>
            <person name="Nie W."/>
            <person name="Wang J."/>
            <person name="Wu Z."/>
            <person name="Liang H."/>
            <person name="Min J."/>
            <person name="Wu Q."/>
            <person name="Cheng S."/>
            <person name="Ruan J."/>
            <person name="Wang M."/>
            <person name="Shi Z."/>
            <person name="Wen M."/>
            <person name="Liu B."/>
            <person name="Ren X."/>
            <person name="Zheng H."/>
            <person name="Dong D."/>
            <person name="Cook K."/>
            <person name="Shan G."/>
            <person name="Zhang H."/>
            <person name="Kosiol C."/>
            <person name="Xie X."/>
            <person name="Lu Z."/>
            <person name="Zheng H."/>
            <person name="Li Y."/>
            <person name="Steiner C.C."/>
            <person name="Lam T.T."/>
            <person name="Lin S."/>
            <person name="Zhang Q."/>
            <person name="Li G."/>
            <person name="Tian J."/>
            <person name="Gong T."/>
            <person name="Liu H."/>
            <person name="Zhang D."/>
            <person name="Fang L."/>
            <person name="Ye C."/>
            <person name="Zhang J."/>
            <person name="Hu W."/>
            <person name="Xu A."/>
            <person name="Ren Y."/>
            <person name="Zhang G."/>
            <person name="Bruford M.W."/>
            <person name="Li Q."/>
            <person name="Ma L."/>
            <person name="Guo Y."/>
            <person name="An N."/>
            <person name="Hu Y."/>
            <person name="Zheng Y."/>
            <person name="Shi Y."/>
            <person name="Li Z."/>
            <person name="Liu Q."/>
            <person name="Chen Y."/>
            <person name="Zhao J."/>
            <person name="Qu N."/>
            <person name="Zhao S."/>
            <person name="Tian F."/>
            <person name="Wang X."/>
            <person name="Wang H."/>
            <person name="Xu L."/>
            <person name="Liu X."/>
            <person name="Vinar T."/>
            <person name="Wang Y."/>
            <person name="Lam T.W."/>
            <person name="Yiu S.M."/>
            <person name="Liu S."/>
            <person name="Zhang H."/>
            <person name="Li D."/>
            <person name="Huang Y."/>
            <person name="Wang X."/>
            <person name="Yang G."/>
            <person name="Jiang Z."/>
            <person name="Wang J."/>
            <person name="Qin N."/>
            <person name="Li L."/>
            <person name="Li J."/>
            <person name="Bolund L."/>
            <person name="Kristiansen K."/>
            <person name="Wong G.K."/>
            <person name="Olson M."/>
            <person name="Zhang X."/>
            <person name="Li S."/>
            <person name="Yang H."/>
            <person name="Wang J."/>
            <person name="Wang J."/>
        </authorList>
    </citation>
    <scope>NUCLEOTIDE SEQUENCE [LARGE SCALE GENOMIC DNA]</scope>
</reference>
<dbReference type="Gene3D" id="2.40.37.10">
    <property type="entry name" value="Lyase, Ornithine Decarboxylase, Chain A, domain 1"/>
    <property type="match status" value="2"/>
</dbReference>
<evidence type="ECO:0000313" key="11">
    <source>
        <dbReference type="Ensembl" id="ENSAMEP00000018749.2"/>
    </source>
</evidence>
<keyword evidence="3 6" id="KW-0663">Pyridoxal phosphate</keyword>
<dbReference type="Ensembl" id="ENSAMET00000019501.2">
    <property type="protein sequence ID" value="ENSAMEP00000018749.2"/>
    <property type="gene ID" value="ENSAMEG00000017744.2"/>
</dbReference>
<feature type="modified residue" description="N6-(pyridoxal phosphate)lysine" evidence="6">
    <location>
        <position position="81"/>
    </location>
</feature>
<evidence type="ECO:0000256" key="2">
    <source>
        <dbReference type="ARBA" id="ARBA00008872"/>
    </source>
</evidence>
<dbReference type="GO" id="GO:0005737">
    <property type="term" value="C:cytoplasm"/>
    <property type="evidence" value="ECO:0007669"/>
    <property type="project" value="TreeGrafter"/>
</dbReference>
<evidence type="ECO:0000259" key="10">
    <source>
        <dbReference type="Pfam" id="PF02784"/>
    </source>
</evidence>